<evidence type="ECO:0000313" key="1">
    <source>
        <dbReference type="EMBL" id="OLQ02923.1"/>
    </source>
</evidence>
<dbReference type="OrthoDB" id="446943at2759"/>
<gene>
    <name evidence="1" type="ORF">AK812_SmicGene49075</name>
</gene>
<name>A0A1Q9E683_SYMMI</name>
<dbReference type="AlphaFoldDB" id="A0A1Q9E683"/>
<protein>
    <submittedName>
        <fullName evidence="1">Uncharacterized protein</fullName>
    </submittedName>
</protein>
<dbReference type="Proteomes" id="UP000186817">
    <property type="component" value="Unassembled WGS sequence"/>
</dbReference>
<reference evidence="1 2" key="1">
    <citation type="submission" date="2016-02" db="EMBL/GenBank/DDBJ databases">
        <title>Genome analysis of coral dinoflagellate symbionts highlights evolutionary adaptations to a symbiotic lifestyle.</title>
        <authorList>
            <person name="Aranda M."/>
            <person name="Li Y."/>
            <person name="Liew Y.J."/>
            <person name="Baumgarten S."/>
            <person name="Simakov O."/>
            <person name="Wilson M."/>
            <person name="Piel J."/>
            <person name="Ashoor H."/>
            <person name="Bougouffa S."/>
            <person name="Bajic V.B."/>
            <person name="Ryu T."/>
            <person name="Ravasi T."/>
            <person name="Bayer T."/>
            <person name="Micklem G."/>
            <person name="Kim H."/>
            <person name="Bhak J."/>
            <person name="Lajeunesse T.C."/>
            <person name="Voolstra C.R."/>
        </authorList>
    </citation>
    <scope>NUCLEOTIDE SEQUENCE [LARGE SCALE GENOMIC DNA]</scope>
    <source>
        <strain evidence="1 2">CCMP2467</strain>
    </source>
</reference>
<evidence type="ECO:0000313" key="2">
    <source>
        <dbReference type="Proteomes" id="UP000186817"/>
    </source>
</evidence>
<organism evidence="1 2">
    <name type="scientific">Symbiodinium microadriaticum</name>
    <name type="common">Dinoflagellate</name>
    <name type="synonym">Zooxanthella microadriatica</name>
    <dbReference type="NCBI Taxonomy" id="2951"/>
    <lineage>
        <taxon>Eukaryota</taxon>
        <taxon>Sar</taxon>
        <taxon>Alveolata</taxon>
        <taxon>Dinophyceae</taxon>
        <taxon>Suessiales</taxon>
        <taxon>Symbiodiniaceae</taxon>
        <taxon>Symbiodinium</taxon>
    </lineage>
</organism>
<proteinExistence type="predicted"/>
<dbReference type="EMBL" id="LSRX01000250">
    <property type="protein sequence ID" value="OLQ02923.1"/>
    <property type="molecule type" value="Genomic_DNA"/>
</dbReference>
<comment type="caution">
    <text evidence="1">The sequence shown here is derived from an EMBL/GenBank/DDBJ whole genome shotgun (WGS) entry which is preliminary data.</text>
</comment>
<sequence length="140" mass="15059">MHHQYAIDLLNLLLLFKTGGELPSNESPCTSAVVLVLAFVLAAPEADVLEAEVLEVVLEVDSVESPVVLVALSDVLAPDVEVFVAFSVYVVEASEVVVLVAHSASVHPSDSVNEVHPPVRERDLVPSPQVWEQEPQDSQS</sequence>
<accession>A0A1Q9E683</accession>
<keyword evidence="2" id="KW-1185">Reference proteome</keyword>